<dbReference type="GO" id="GO:0005506">
    <property type="term" value="F:iron ion binding"/>
    <property type="evidence" value="ECO:0007669"/>
    <property type="project" value="TreeGrafter"/>
</dbReference>
<accession>D5RQ16</accession>
<dbReference type="Gene3D" id="2.60.300.12">
    <property type="entry name" value="HesB-like domain"/>
    <property type="match status" value="1"/>
</dbReference>
<reference evidence="2 3" key="1">
    <citation type="submission" date="2010-04" db="EMBL/GenBank/DDBJ databases">
        <authorList>
            <person name="Qin X."/>
            <person name="Bachman B."/>
            <person name="Battles P."/>
            <person name="Bell A."/>
            <person name="Bess C."/>
            <person name="Bickham C."/>
            <person name="Chaboub L."/>
            <person name="Chen D."/>
            <person name="Coyle M."/>
            <person name="Deiros D.R."/>
            <person name="Dinh H."/>
            <person name="Forbes L."/>
            <person name="Fowler G."/>
            <person name="Francisco L."/>
            <person name="Fu Q."/>
            <person name="Gubbala S."/>
            <person name="Hale W."/>
            <person name="Han Y."/>
            <person name="Hemphill L."/>
            <person name="Highlander S.K."/>
            <person name="Hirani K."/>
            <person name="Hogues M."/>
            <person name="Jackson L."/>
            <person name="Jakkamsetti A."/>
            <person name="Javaid M."/>
            <person name="Jiang H."/>
            <person name="Korchina V."/>
            <person name="Kovar C."/>
            <person name="Lara F."/>
            <person name="Lee S."/>
            <person name="Mata R."/>
            <person name="Mathew T."/>
            <person name="Moen C."/>
            <person name="Morales K."/>
            <person name="Munidasa M."/>
            <person name="Nazareth L."/>
            <person name="Ngo R."/>
            <person name="Nguyen L."/>
            <person name="Okwuonu G."/>
            <person name="Ongeri F."/>
            <person name="Patil S."/>
            <person name="Petrosino J."/>
            <person name="Pham C."/>
            <person name="Pham P."/>
            <person name="Pu L.-L."/>
            <person name="Puazo M."/>
            <person name="Raj R."/>
            <person name="Reid J."/>
            <person name="Rouhana J."/>
            <person name="Saada N."/>
            <person name="Shang Y."/>
            <person name="Simmons D."/>
            <person name="Thornton R."/>
            <person name="Warren J."/>
            <person name="Weissenberger G."/>
            <person name="Zhang J."/>
            <person name="Zhang L."/>
            <person name="Zhou C."/>
            <person name="Zhu D."/>
            <person name="Muzny D."/>
            <person name="Worley K."/>
            <person name="Gibbs R."/>
        </authorList>
    </citation>
    <scope>NUCLEOTIDE SEQUENCE [LARGE SCALE GENOMIC DNA]</scope>
    <source>
        <strain evidence="2 3">ATCC 49957</strain>
    </source>
</reference>
<dbReference type="InterPro" id="IPR035903">
    <property type="entry name" value="HesB-like_dom_sf"/>
</dbReference>
<keyword evidence="3" id="KW-1185">Reference proteome</keyword>
<dbReference type="PANTHER" id="PTHR43011:SF1">
    <property type="entry name" value="IRON-SULFUR CLUSTER ASSEMBLY 2 HOMOLOG, MITOCHONDRIAL"/>
    <property type="match status" value="1"/>
</dbReference>
<dbReference type="GO" id="GO:0051539">
    <property type="term" value="F:4 iron, 4 sulfur cluster binding"/>
    <property type="evidence" value="ECO:0007669"/>
    <property type="project" value="TreeGrafter"/>
</dbReference>
<dbReference type="InterPro" id="IPR016092">
    <property type="entry name" value="ATAP"/>
</dbReference>
<gene>
    <name evidence="2" type="primary">erpA</name>
    <name evidence="2" type="ORF">HMPREF0731_3178</name>
</gene>
<comment type="caution">
    <text evidence="2">The sequence shown here is derived from an EMBL/GenBank/DDBJ whole genome shotgun (WGS) entry which is preliminary data.</text>
</comment>
<dbReference type="PROSITE" id="PS01152">
    <property type="entry name" value="HESB"/>
    <property type="match status" value="1"/>
</dbReference>
<dbReference type="Pfam" id="PF01521">
    <property type="entry name" value="Fe-S_biosyn"/>
    <property type="match status" value="1"/>
</dbReference>
<dbReference type="Proteomes" id="UP000005324">
    <property type="component" value="Unassembled WGS sequence"/>
</dbReference>
<dbReference type="InterPro" id="IPR000361">
    <property type="entry name" value="ATAP_core_dom"/>
</dbReference>
<dbReference type="NCBIfam" id="TIGR00049">
    <property type="entry name" value="iron-sulfur cluster assembly accessory protein"/>
    <property type="match status" value="1"/>
</dbReference>
<name>D5RQ16_9PROT</name>
<dbReference type="GO" id="GO:0016226">
    <property type="term" value="P:iron-sulfur cluster assembly"/>
    <property type="evidence" value="ECO:0007669"/>
    <property type="project" value="InterPro"/>
</dbReference>
<proteinExistence type="predicted"/>
<dbReference type="PANTHER" id="PTHR43011">
    <property type="entry name" value="IRON-SULFUR CLUSTER ASSEMBLY 2 HOMOLOG, MITOCHONDRIAL"/>
    <property type="match status" value="1"/>
</dbReference>
<feature type="domain" description="Core" evidence="1">
    <location>
        <begin position="34"/>
        <end position="133"/>
    </location>
</feature>
<dbReference type="AlphaFoldDB" id="D5RQ16"/>
<organism evidence="2 3">
    <name type="scientific">Pseudoroseomonas cervicalis ATCC 49957</name>
    <dbReference type="NCBI Taxonomy" id="525371"/>
    <lineage>
        <taxon>Bacteria</taxon>
        <taxon>Pseudomonadati</taxon>
        <taxon>Pseudomonadota</taxon>
        <taxon>Alphaproteobacteria</taxon>
        <taxon>Acetobacterales</taxon>
        <taxon>Roseomonadaceae</taxon>
        <taxon>Roseomonas</taxon>
    </lineage>
</organism>
<evidence type="ECO:0000313" key="2">
    <source>
        <dbReference type="EMBL" id="EFH10603.1"/>
    </source>
</evidence>
<evidence type="ECO:0000259" key="1">
    <source>
        <dbReference type="Pfam" id="PF01521"/>
    </source>
</evidence>
<protein>
    <submittedName>
        <fullName evidence="2">Iron-sulfur cluster assembly accessory protein</fullName>
    </submittedName>
</protein>
<dbReference type="GO" id="GO:0051537">
    <property type="term" value="F:2 iron, 2 sulfur cluster binding"/>
    <property type="evidence" value="ECO:0007669"/>
    <property type="project" value="TreeGrafter"/>
</dbReference>
<dbReference type="InterPro" id="IPR017870">
    <property type="entry name" value="FeS_cluster_insertion_CS"/>
</dbReference>
<evidence type="ECO:0000313" key="3">
    <source>
        <dbReference type="Proteomes" id="UP000005324"/>
    </source>
</evidence>
<sequence>MAAALENRPPRPMLGPEEFRTMPDGTTLPAPAFRVTPRAFAQVAEIAARQGRPQAGLRLAVLAGGCSGFQYSFELEDAPAGDDLVIEQDGVRVMIDPVSLELLAGSELDWADELIGAHFSVKNPQAASGCGCGASFSVG</sequence>
<dbReference type="HOGENOM" id="CLU_069054_5_3_5"/>
<dbReference type="SUPFAM" id="SSF89360">
    <property type="entry name" value="HesB-like domain"/>
    <property type="match status" value="1"/>
</dbReference>
<dbReference type="EMBL" id="ADVL01000652">
    <property type="protein sequence ID" value="EFH10603.1"/>
    <property type="molecule type" value="Genomic_DNA"/>
</dbReference>